<dbReference type="EMBL" id="LK020679">
    <property type="protein sequence ID" value="CDQ29864.1"/>
    <property type="molecule type" value="Genomic_DNA"/>
</dbReference>
<protein>
    <submittedName>
        <fullName evidence="1">Putative phage-related chromosomal island protein</fullName>
    </submittedName>
</protein>
<dbReference type="AlphaFoldDB" id="A0A098AN09"/>
<sequence length="58" mass="6456">MIDTPFQLLDSNSEETGLVCGIDGCSIDPSTQPLENTYQPLEKSKKAVIGRTEWKNKE</sequence>
<name>A0A098AN09_STREE</name>
<reference evidence="1" key="2">
    <citation type="submission" date="2014-10" db="EMBL/GenBank/DDBJ databases">
        <title>Contrasting mechanisms driving short-term and long-term diversification of pneumococci.</title>
        <authorList>
            <person name="Croucher N.J."/>
            <person name="Coupland P.C."/>
            <person name="Stevenson A.E."/>
            <person name="Callendrello A."/>
            <person name="Bentley S.D."/>
            <person name="Hanage W.P."/>
        </authorList>
    </citation>
    <scope>NUCLEOTIDE SEQUENCE</scope>
    <source>
        <strain evidence="1">R34-3019</strain>
    </source>
</reference>
<dbReference type="RefSeq" id="WP_000567455.1">
    <property type="nucleotide sequence ID" value="NZ_CFJZ02000120.1"/>
</dbReference>
<proteinExistence type="predicted"/>
<accession>A0A098AN09</accession>
<organism evidence="1">
    <name type="scientific">Streptococcus pneumoniae</name>
    <dbReference type="NCBI Taxonomy" id="1313"/>
    <lineage>
        <taxon>Bacteria</taxon>
        <taxon>Bacillati</taxon>
        <taxon>Bacillota</taxon>
        <taxon>Bacilli</taxon>
        <taxon>Lactobacillales</taxon>
        <taxon>Streptococcaceae</taxon>
        <taxon>Streptococcus</taxon>
    </lineage>
</organism>
<reference evidence="1" key="1">
    <citation type="submission" date="2014-04" db="EMBL/GenBank/DDBJ databases">
        <authorList>
            <person name="Croucher N."/>
        </authorList>
    </citation>
    <scope>NUCLEOTIDE SEQUENCE</scope>
    <source>
        <strain evidence="1">R34-3019</strain>
    </source>
</reference>
<evidence type="ECO:0000313" key="1">
    <source>
        <dbReference type="EMBL" id="CDQ29864.1"/>
    </source>
</evidence>